<comment type="caution">
    <text evidence="1">The sequence shown here is derived from an EMBL/GenBank/DDBJ whole genome shotgun (WGS) entry which is preliminary data.</text>
</comment>
<dbReference type="RefSeq" id="WP_304540353.1">
    <property type="nucleotide sequence ID" value="NZ_JARPTC010000001.1"/>
</dbReference>
<gene>
    <name evidence="1" type="ORF">P6N53_00700</name>
</gene>
<evidence type="ECO:0000313" key="2">
    <source>
        <dbReference type="Proteomes" id="UP001172911"/>
    </source>
</evidence>
<organism evidence="1 2">
    <name type="scientific">Desulforamulus aquiferis</name>
    <dbReference type="NCBI Taxonomy" id="1397668"/>
    <lineage>
        <taxon>Bacteria</taxon>
        <taxon>Bacillati</taxon>
        <taxon>Bacillota</taxon>
        <taxon>Clostridia</taxon>
        <taxon>Eubacteriales</taxon>
        <taxon>Peptococcaceae</taxon>
        <taxon>Desulforamulus</taxon>
    </lineage>
</organism>
<name>A0AAW7Z9J1_9FIRM</name>
<evidence type="ECO:0008006" key="3">
    <source>
        <dbReference type="Google" id="ProtNLM"/>
    </source>
</evidence>
<reference evidence="1" key="2">
    <citation type="submission" date="2023-03" db="EMBL/GenBank/DDBJ databases">
        <authorList>
            <person name="Zhang Z."/>
        </authorList>
    </citation>
    <scope>NUCLEOTIDE SEQUENCE</scope>
    <source>
        <strain evidence="1">DSA</strain>
    </source>
</reference>
<dbReference type="AlphaFoldDB" id="A0AAW7Z9J1"/>
<reference evidence="1" key="1">
    <citation type="journal article" date="2023" name="J. Hazard. Mater.">
        <title>Anaerobic biodegradation of pyrene and benzo[a]pyrene by a new sulfate-reducing Desulforamulus aquiferis strain DSA.</title>
        <authorList>
            <person name="Zhang Z."/>
            <person name="Sun J."/>
            <person name="Gong X."/>
            <person name="Wang C."/>
            <person name="Wang H."/>
        </authorList>
    </citation>
    <scope>NUCLEOTIDE SEQUENCE</scope>
    <source>
        <strain evidence="1">DSA</strain>
    </source>
</reference>
<sequence>MKHTYLFSEGTWVATGKYFDESNNFTKVEGKTFITHREDFWILDGYMKLLLDNPIQFENRYEIIPFNKDFTNWQSFNPALGELVGKFMLIEDTILSTYAAKNHDYSGSECLIKIRDDFYISKGFALKGNTKLSSWSVELTKVE</sequence>
<proteinExistence type="predicted"/>
<dbReference type="Proteomes" id="UP001172911">
    <property type="component" value="Unassembled WGS sequence"/>
</dbReference>
<keyword evidence="2" id="KW-1185">Reference proteome</keyword>
<accession>A0AAW7Z9J1</accession>
<protein>
    <recommendedName>
        <fullName evidence="3">YopX protein domain-containing protein</fullName>
    </recommendedName>
</protein>
<evidence type="ECO:0000313" key="1">
    <source>
        <dbReference type="EMBL" id="MDO7785751.1"/>
    </source>
</evidence>
<dbReference type="EMBL" id="JARPTC010000001">
    <property type="protein sequence ID" value="MDO7785751.1"/>
    <property type="molecule type" value="Genomic_DNA"/>
</dbReference>